<organism evidence="2 3">
    <name type="scientific">Limnovirga soli</name>
    <dbReference type="NCBI Taxonomy" id="2656915"/>
    <lineage>
        <taxon>Bacteria</taxon>
        <taxon>Pseudomonadati</taxon>
        <taxon>Bacteroidota</taxon>
        <taxon>Chitinophagia</taxon>
        <taxon>Chitinophagales</taxon>
        <taxon>Chitinophagaceae</taxon>
        <taxon>Limnovirga</taxon>
    </lineage>
</organism>
<dbReference type="SMART" id="SM00450">
    <property type="entry name" value="RHOD"/>
    <property type="match status" value="1"/>
</dbReference>
<dbReference type="InterPro" id="IPR001307">
    <property type="entry name" value="Thiosulphate_STrfase_CS"/>
</dbReference>
<dbReference type="InterPro" id="IPR036873">
    <property type="entry name" value="Rhodanese-like_dom_sf"/>
</dbReference>
<dbReference type="Proteomes" id="UP000598971">
    <property type="component" value="Unassembled WGS sequence"/>
</dbReference>
<dbReference type="AlphaFoldDB" id="A0A8J8JUC2"/>
<evidence type="ECO:0000313" key="3">
    <source>
        <dbReference type="Proteomes" id="UP000598971"/>
    </source>
</evidence>
<accession>A0A8J8JUC2</accession>
<protein>
    <recommendedName>
        <fullName evidence="1">Rhodanese domain-containing protein</fullName>
    </recommendedName>
</protein>
<proteinExistence type="predicted"/>
<feature type="domain" description="Rhodanese" evidence="1">
    <location>
        <begin position="20"/>
        <end position="99"/>
    </location>
</feature>
<name>A0A8J8JUC2_9BACT</name>
<evidence type="ECO:0000313" key="2">
    <source>
        <dbReference type="EMBL" id="NNV55399.1"/>
    </source>
</evidence>
<dbReference type="SUPFAM" id="SSF52821">
    <property type="entry name" value="Rhodanese/Cell cycle control phosphatase"/>
    <property type="match status" value="1"/>
</dbReference>
<dbReference type="EMBL" id="WHPF01000005">
    <property type="protein sequence ID" value="NNV55399.1"/>
    <property type="molecule type" value="Genomic_DNA"/>
</dbReference>
<dbReference type="InterPro" id="IPR001763">
    <property type="entry name" value="Rhodanese-like_dom"/>
</dbReference>
<dbReference type="PANTHER" id="PTHR43031:SF1">
    <property type="entry name" value="PYRIDINE NUCLEOTIDE-DISULPHIDE OXIDOREDUCTASE"/>
    <property type="match status" value="1"/>
</dbReference>
<dbReference type="PANTHER" id="PTHR43031">
    <property type="entry name" value="FAD-DEPENDENT OXIDOREDUCTASE"/>
    <property type="match status" value="1"/>
</dbReference>
<dbReference type="PROSITE" id="PS50206">
    <property type="entry name" value="RHODANESE_3"/>
    <property type="match status" value="1"/>
</dbReference>
<comment type="caution">
    <text evidence="2">The sequence shown here is derived from an EMBL/GenBank/DDBJ whole genome shotgun (WGS) entry which is preliminary data.</text>
</comment>
<dbReference type="Gene3D" id="3.40.250.10">
    <property type="entry name" value="Rhodanese-like domain"/>
    <property type="match status" value="1"/>
</dbReference>
<dbReference type="GO" id="GO:0004792">
    <property type="term" value="F:thiosulfate-cyanide sulfurtransferase activity"/>
    <property type="evidence" value="ECO:0007669"/>
    <property type="project" value="InterPro"/>
</dbReference>
<dbReference type="PROSITE" id="PS00380">
    <property type="entry name" value="RHODANESE_1"/>
    <property type="match status" value="1"/>
</dbReference>
<keyword evidence="3" id="KW-1185">Reference proteome</keyword>
<dbReference type="CDD" id="cd00158">
    <property type="entry name" value="RHOD"/>
    <property type="match status" value="1"/>
</dbReference>
<dbReference type="Pfam" id="PF00581">
    <property type="entry name" value="Rhodanese"/>
    <property type="match status" value="1"/>
</dbReference>
<dbReference type="RefSeq" id="WP_171607330.1">
    <property type="nucleotide sequence ID" value="NZ_WHPF01000005.1"/>
</dbReference>
<sequence length="99" mass="11011">MPQSIAKEQIEALKQQNILLHLVDIRSSAEFEKQHIPGAINLPVETIEANTPQFSKDDMIVCVCNKGHERSQNATDVFTNAGFLKVYYLAGGTLGWLQP</sequence>
<evidence type="ECO:0000259" key="1">
    <source>
        <dbReference type="PROSITE" id="PS50206"/>
    </source>
</evidence>
<gene>
    <name evidence="2" type="ORF">GD597_08015</name>
</gene>
<dbReference type="InterPro" id="IPR050229">
    <property type="entry name" value="GlpE_sulfurtransferase"/>
</dbReference>
<reference evidence="2" key="1">
    <citation type="submission" date="2019-10" db="EMBL/GenBank/DDBJ databases">
        <title>Draft genome sequence of Panacibacter sp. KCS-6.</title>
        <authorList>
            <person name="Yim K.J."/>
        </authorList>
    </citation>
    <scope>NUCLEOTIDE SEQUENCE</scope>
    <source>
        <strain evidence="2">KCS-6</strain>
    </source>
</reference>